<organism evidence="2 3">
    <name type="scientific">Polarella glacialis</name>
    <name type="common">Dinoflagellate</name>
    <dbReference type="NCBI Taxonomy" id="89957"/>
    <lineage>
        <taxon>Eukaryota</taxon>
        <taxon>Sar</taxon>
        <taxon>Alveolata</taxon>
        <taxon>Dinophyceae</taxon>
        <taxon>Suessiales</taxon>
        <taxon>Suessiaceae</taxon>
        <taxon>Polarella</taxon>
    </lineage>
</organism>
<gene>
    <name evidence="2" type="ORF">PGLA1383_LOCUS21339</name>
</gene>
<keyword evidence="3" id="KW-1185">Reference proteome</keyword>
<dbReference type="EMBL" id="CAJNNV010015046">
    <property type="protein sequence ID" value="CAE8603119.1"/>
    <property type="molecule type" value="Genomic_DNA"/>
</dbReference>
<sequence length="104" mass="11844">MGIGDLGSNYLFKNLELQCQFRVKCPIRSHATLERQTSLSSAFDARRRPQLLLLYLLEYLSRVPWRQPLEMIRVAPTAACKAPGGWISTRSEPSRQDRARAAVI</sequence>
<dbReference type="AlphaFoldDB" id="A0A813ETP5"/>
<name>A0A813ETP5_POLGL</name>
<dbReference type="Proteomes" id="UP000654075">
    <property type="component" value="Unassembled WGS sequence"/>
</dbReference>
<feature type="region of interest" description="Disordered" evidence="1">
    <location>
        <begin position="85"/>
        <end position="104"/>
    </location>
</feature>
<proteinExistence type="predicted"/>
<evidence type="ECO:0000313" key="2">
    <source>
        <dbReference type="EMBL" id="CAE8603119.1"/>
    </source>
</evidence>
<evidence type="ECO:0000256" key="1">
    <source>
        <dbReference type="SAM" id="MobiDB-lite"/>
    </source>
</evidence>
<accession>A0A813ETP5</accession>
<comment type="caution">
    <text evidence="2">The sequence shown here is derived from an EMBL/GenBank/DDBJ whole genome shotgun (WGS) entry which is preliminary data.</text>
</comment>
<feature type="compositionally biased region" description="Basic and acidic residues" evidence="1">
    <location>
        <begin position="92"/>
        <end position="104"/>
    </location>
</feature>
<reference evidence="2" key="1">
    <citation type="submission" date="2021-02" db="EMBL/GenBank/DDBJ databases">
        <authorList>
            <person name="Dougan E. K."/>
            <person name="Rhodes N."/>
            <person name="Thang M."/>
            <person name="Chan C."/>
        </authorList>
    </citation>
    <scope>NUCLEOTIDE SEQUENCE</scope>
</reference>
<evidence type="ECO:0000313" key="3">
    <source>
        <dbReference type="Proteomes" id="UP000654075"/>
    </source>
</evidence>
<protein>
    <submittedName>
        <fullName evidence="2">Uncharacterized protein</fullName>
    </submittedName>
</protein>